<proteinExistence type="predicted"/>
<reference evidence="8" key="1">
    <citation type="submission" date="2023-07" db="EMBL/GenBank/DDBJ databases">
        <title>A draft genome of Kazachstania heterogenica Y-27499.</title>
        <authorList>
            <person name="Donic C."/>
            <person name="Kralova J.S."/>
            <person name="Fidel L."/>
            <person name="Ben-Dor S."/>
            <person name="Jung S."/>
        </authorList>
    </citation>
    <scope>NUCLEOTIDE SEQUENCE [LARGE SCALE GENOMIC DNA]</scope>
    <source>
        <strain evidence="8">Y27499</strain>
    </source>
</reference>
<dbReference type="PANTHER" id="PTHR45824:SF29">
    <property type="entry name" value="GH16843P"/>
    <property type="match status" value="1"/>
</dbReference>
<dbReference type="GO" id="GO:0071944">
    <property type="term" value="C:cell periphery"/>
    <property type="evidence" value="ECO:0007669"/>
    <property type="project" value="UniProtKB-ARBA"/>
</dbReference>
<evidence type="ECO:0000256" key="2">
    <source>
        <dbReference type="ARBA" id="ARBA00022848"/>
    </source>
</evidence>
<dbReference type="AlphaFoldDB" id="A0AAN8A8R6"/>
<dbReference type="Proteomes" id="UP001306508">
    <property type="component" value="Unassembled WGS sequence"/>
</dbReference>
<dbReference type="GO" id="GO:0008526">
    <property type="term" value="F:phosphatidylinositol transfer activity"/>
    <property type="evidence" value="ECO:0007669"/>
    <property type="project" value="TreeGrafter"/>
</dbReference>
<dbReference type="Pfam" id="PF03765">
    <property type="entry name" value="CRAL_TRIO_N"/>
    <property type="match status" value="1"/>
</dbReference>
<dbReference type="SUPFAM" id="SSF52087">
    <property type="entry name" value="CRAL/TRIO domain"/>
    <property type="match status" value="1"/>
</dbReference>
<dbReference type="SMART" id="SM00516">
    <property type="entry name" value="SEC14"/>
    <property type="match status" value="1"/>
</dbReference>
<dbReference type="GO" id="GO:0009410">
    <property type="term" value="P:response to xenobiotic stimulus"/>
    <property type="evidence" value="ECO:0007669"/>
    <property type="project" value="UniProtKB-ARBA"/>
</dbReference>
<dbReference type="InterPro" id="IPR036273">
    <property type="entry name" value="CRAL/TRIO_N_dom_sf"/>
</dbReference>
<dbReference type="GO" id="GO:0016126">
    <property type="term" value="P:sterol biosynthetic process"/>
    <property type="evidence" value="ECO:0007669"/>
    <property type="project" value="UniProtKB-ARBA"/>
</dbReference>
<dbReference type="FunFam" id="3.40.525.10:FF:000013">
    <property type="entry name" value="Phosphatidylinositol transfer protein PDR16"/>
    <property type="match status" value="1"/>
</dbReference>
<feature type="domain" description="CRAL-TRIO" evidence="6">
    <location>
        <begin position="152"/>
        <end position="312"/>
    </location>
</feature>
<comment type="subcellular location">
    <subcellularLocation>
        <location evidence="1">Microsome</location>
    </subcellularLocation>
</comment>
<dbReference type="CDD" id="cd00170">
    <property type="entry name" value="SEC14"/>
    <property type="match status" value="1"/>
</dbReference>
<dbReference type="EMBL" id="JAWIZZ010000040">
    <property type="protein sequence ID" value="KAK5780611.1"/>
    <property type="molecule type" value="Genomic_DNA"/>
</dbReference>
<dbReference type="GO" id="GO:0008654">
    <property type="term" value="P:phospholipid biosynthetic process"/>
    <property type="evidence" value="ECO:0007669"/>
    <property type="project" value="UniProtKB-ARBA"/>
</dbReference>
<dbReference type="Pfam" id="PF00650">
    <property type="entry name" value="CRAL_TRIO"/>
    <property type="match status" value="1"/>
</dbReference>
<keyword evidence="2" id="KW-0492">Microsome</keyword>
<dbReference type="Gene3D" id="3.40.525.10">
    <property type="entry name" value="CRAL-TRIO lipid binding domain"/>
    <property type="match status" value="1"/>
</dbReference>
<dbReference type="InterPro" id="IPR011074">
    <property type="entry name" value="CRAL/TRIO_N_dom"/>
</dbReference>
<organism evidence="7 8">
    <name type="scientific">Arxiozyma heterogenica</name>
    <dbReference type="NCBI Taxonomy" id="278026"/>
    <lineage>
        <taxon>Eukaryota</taxon>
        <taxon>Fungi</taxon>
        <taxon>Dikarya</taxon>
        <taxon>Ascomycota</taxon>
        <taxon>Saccharomycotina</taxon>
        <taxon>Saccharomycetes</taxon>
        <taxon>Saccharomycetales</taxon>
        <taxon>Saccharomycetaceae</taxon>
        <taxon>Arxiozyma</taxon>
    </lineage>
</organism>
<evidence type="ECO:0000256" key="1">
    <source>
        <dbReference type="ARBA" id="ARBA00004144"/>
    </source>
</evidence>
<evidence type="ECO:0000259" key="6">
    <source>
        <dbReference type="PROSITE" id="PS50191"/>
    </source>
</evidence>
<dbReference type="SUPFAM" id="SSF46938">
    <property type="entry name" value="CRAL/TRIO N-terminal domain"/>
    <property type="match status" value="1"/>
</dbReference>
<name>A0AAN8A8R6_9SACH</name>
<dbReference type="InterPro" id="IPR036865">
    <property type="entry name" value="CRAL-TRIO_dom_sf"/>
</dbReference>
<sequence>MFGKLLGTSNNNNKKTVDSQTKNNKDKQKKILVINEPIFDLPSYLEIRCTSEFSNNEEKEKYILMLKYLTDDALLIPNSEKSFKSRDQKDRSPLLLEEKAWLTKECIIRYLKATNWNIDQSIDRITQSLAWRREFGINHLGEENGDTVTSDLVAIENESGKQIVMGYDNDGRPILYLKPGRQNTKTSQRQVQHLVFMLERVIDFMPMGQGSLALLIDFKEYPDVPKISGNSKIPPIGIGKEVLHILQTHYPERLGKALLTNIPWLAWSFLKLIHPFIDPVTRNKLVFDEPFNRYVDERQLDCVYGGVLDFKYDHEIYWPKLVEMSKLKRAHYMERFNKFGAVIGLSEYDLRGNHEELKYPPLKVNDT</sequence>
<feature type="region of interest" description="Disordered" evidence="5">
    <location>
        <begin position="1"/>
        <end position="24"/>
    </location>
</feature>
<protein>
    <recommendedName>
        <fullName evidence="4">SEC14 homolog 3</fullName>
    </recommendedName>
</protein>
<evidence type="ECO:0000256" key="4">
    <source>
        <dbReference type="ARBA" id="ARBA00083195"/>
    </source>
</evidence>
<keyword evidence="8" id="KW-1185">Reference proteome</keyword>
<evidence type="ECO:0000313" key="7">
    <source>
        <dbReference type="EMBL" id="KAK5780611.1"/>
    </source>
</evidence>
<evidence type="ECO:0000313" key="8">
    <source>
        <dbReference type="Proteomes" id="UP001306508"/>
    </source>
</evidence>
<gene>
    <name evidence="7" type="ORF">RI543_001733</name>
</gene>
<dbReference type="InterPro" id="IPR001251">
    <property type="entry name" value="CRAL-TRIO_dom"/>
</dbReference>
<dbReference type="PANTHER" id="PTHR45824">
    <property type="entry name" value="GH16843P"/>
    <property type="match status" value="1"/>
</dbReference>
<dbReference type="PROSITE" id="PS50191">
    <property type="entry name" value="CRAL_TRIO"/>
    <property type="match status" value="1"/>
</dbReference>
<keyword evidence="2" id="KW-0256">Endoplasmic reticulum</keyword>
<evidence type="ECO:0000256" key="5">
    <source>
        <dbReference type="SAM" id="MobiDB-lite"/>
    </source>
</evidence>
<accession>A0AAN8A8R6</accession>
<comment type="caution">
    <text evidence="7">The sequence shown here is derived from an EMBL/GenBank/DDBJ whole genome shotgun (WGS) entry which is preliminary data.</text>
</comment>
<dbReference type="InterPro" id="IPR052578">
    <property type="entry name" value="PI_Transfer_CRAL-TRIO"/>
</dbReference>
<comment type="catalytic activity">
    <reaction evidence="3">
        <text>a 1,2-diacyl-sn-glycero-3-phospho-(1D-myo-inositol)(in) = a 1,2-diacyl-sn-glycero-3-phospho-(1D-myo-inositol)(out)</text>
        <dbReference type="Rhea" id="RHEA:38691"/>
        <dbReference type="ChEBI" id="CHEBI:57880"/>
    </reaction>
    <physiologicalReaction direction="left-to-right" evidence="3">
        <dbReference type="Rhea" id="RHEA:38692"/>
    </physiologicalReaction>
</comment>
<dbReference type="GO" id="GO:0032934">
    <property type="term" value="F:sterol binding"/>
    <property type="evidence" value="ECO:0007669"/>
    <property type="project" value="UniProtKB-ARBA"/>
</dbReference>
<feature type="compositionally biased region" description="Polar residues" evidence="5">
    <location>
        <begin position="7"/>
        <end position="22"/>
    </location>
</feature>
<evidence type="ECO:0000256" key="3">
    <source>
        <dbReference type="ARBA" id="ARBA00024146"/>
    </source>
</evidence>